<dbReference type="Proteomes" id="UP001300496">
    <property type="component" value="Unassembled WGS sequence"/>
</dbReference>
<feature type="transmembrane region" description="Helical" evidence="1">
    <location>
        <begin position="42"/>
        <end position="60"/>
    </location>
</feature>
<keyword evidence="3" id="KW-1185">Reference proteome</keyword>
<name>A0ABT2PBM0_9MICO</name>
<keyword evidence="1" id="KW-1133">Transmembrane helix</keyword>
<proteinExistence type="predicted"/>
<comment type="caution">
    <text evidence="2">The sequence shown here is derived from an EMBL/GenBank/DDBJ whole genome shotgun (WGS) entry which is preliminary data.</text>
</comment>
<evidence type="ECO:0000313" key="3">
    <source>
        <dbReference type="Proteomes" id="UP001300496"/>
    </source>
</evidence>
<reference evidence="2 3" key="1">
    <citation type="journal article" date="2024" name="Int. J. Syst. Evol. Microbiol.">
        <title>Microbacterium memoriense sp. nov., a member of the Actinomycetota from marine beach sediment of the north coast of Portugal.</title>
        <authorList>
            <person name="Santos J.D.N.D."/>
            <person name="Klimek D."/>
            <person name="Calusinska M."/>
            <person name="Lobo-da-Cunha A."/>
            <person name="Catita J."/>
            <person name="Goncalves H."/>
            <person name="Gonzalez I."/>
            <person name="Lage O.M."/>
        </authorList>
    </citation>
    <scope>NUCLEOTIDE SEQUENCE [LARGE SCALE GENOMIC DNA]</scope>
    <source>
        <strain evidence="2 3">PMIC_1C1B</strain>
    </source>
</reference>
<sequence length="190" mass="19847">MQKERMRARRLRVLRGSAAAFVATILASTAHTLSGGGAPPLWLLLAVTVLAVPIAVALIGRRPSLPRLAGTVAVAQIMLHTAFAAVGTDAPATLHGHMHTLASFDVALSPTDAGMTAGHAVAAVVTTFLLATGERMLAATARGIRRVLRAPDPRALPVAAPPRPVSWRPRLHAVLILTSMSRRGPPAFAH</sequence>
<organism evidence="2 3">
    <name type="scientific">Microbacterium memoriense</name>
    <dbReference type="NCBI Taxonomy" id="2978350"/>
    <lineage>
        <taxon>Bacteria</taxon>
        <taxon>Bacillati</taxon>
        <taxon>Actinomycetota</taxon>
        <taxon>Actinomycetes</taxon>
        <taxon>Micrococcales</taxon>
        <taxon>Microbacteriaceae</taxon>
        <taxon>Microbacterium</taxon>
    </lineage>
</organism>
<accession>A0ABT2PBM0</accession>
<protein>
    <recommendedName>
        <fullName evidence="4">Integral membrane protein</fullName>
    </recommendedName>
</protein>
<keyword evidence="1" id="KW-0472">Membrane</keyword>
<dbReference type="RefSeq" id="WP_261606558.1">
    <property type="nucleotide sequence ID" value="NZ_JAODOR010000008.1"/>
</dbReference>
<gene>
    <name evidence="2" type="ORF">N4R40_06505</name>
</gene>
<keyword evidence="1" id="KW-0812">Transmembrane</keyword>
<dbReference type="EMBL" id="JAODOR010000008">
    <property type="protein sequence ID" value="MCT9002014.1"/>
    <property type="molecule type" value="Genomic_DNA"/>
</dbReference>
<evidence type="ECO:0008006" key="4">
    <source>
        <dbReference type="Google" id="ProtNLM"/>
    </source>
</evidence>
<evidence type="ECO:0000256" key="1">
    <source>
        <dbReference type="SAM" id="Phobius"/>
    </source>
</evidence>
<evidence type="ECO:0000313" key="2">
    <source>
        <dbReference type="EMBL" id="MCT9002014.1"/>
    </source>
</evidence>